<evidence type="ECO:0000313" key="12">
    <source>
        <dbReference type="Proteomes" id="UP000694845"/>
    </source>
</evidence>
<evidence type="ECO:0000256" key="5">
    <source>
        <dbReference type="ARBA" id="ARBA00022614"/>
    </source>
</evidence>
<dbReference type="Gene3D" id="3.10.20.90">
    <property type="entry name" value="Phosphatidylinositol 3-kinase Catalytic Subunit, Chain A, domain 1"/>
    <property type="match status" value="1"/>
</dbReference>
<dbReference type="PANTHER" id="PTHR22710">
    <property type="entry name" value="X-RAY RADIATION RESISTANCE ASSOCIATED PROTEIN 1 XRRA1"/>
    <property type="match status" value="1"/>
</dbReference>
<dbReference type="AlphaFoldDB" id="A0A8B8A551"/>
<dbReference type="InterPro" id="IPR044079">
    <property type="entry name" value="Ubl_TBCE"/>
</dbReference>
<dbReference type="Pfam" id="PF14560">
    <property type="entry name" value="Ubiquitin_2"/>
    <property type="match status" value="1"/>
</dbReference>
<dbReference type="PROSITE" id="PS50053">
    <property type="entry name" value="UBIQUITIN_2"/>
    <property type="match status" value="1"/>
</dbReference>
<dbReference type="RefSeq" id="XP_022111066.1">
    <property type="nucleotide sequence ID" value="XM_022255374.1"/>
</dbReference>
<evidence type="ECO:0000256" key="1">
    <source>
        <dbReference type="ARBA" id="ARBA00004496"/>
    </source>
</evidence>
<dbReference type="SMART" id="SM01052">
    <property type="entry name" value="CAP_GLY"/>
    <property type="match status" value="1"/>
</dbReference>
<dbReference type="InterPro" id="IPR036859">
    <property type="entry name" value="CAP-Gly_dom_sf"/>
</dbReference>
<feature type="non-terminal residue" evidence="13">
    <location>
        <position position="1"/>
    </location>
</feature>
<dbReference type="KEGG" id="aplc:110990388"/>
<dbReference type="SUPFAM" id="SSF74924">
    <property type="entry name" value="Cap-Gly domain"/>
    <property type="match status" value="1"/>
</dbReference>
<dbReference type="Gene3D" id="2.30.30.190">
    <property type="entry name" value="CAP Gly-rich-like domain"/>
    <property type="match status" value="1"/>
</dbReference>
<dbReference type="InterPro" id="IPR029071">
    <property type="entry name" value="Ubiquitin-like_domsf"/>
</dbReference>
<dbReference type="InterPro" id="IPR000626">
    <property type="entry name" value="Ubiquitin-like_dom"/>
</dbReference>
<keyword evidence="12" id="KW-1185">Reference proteome</keyword>
<gene>
    <name evidence="13" type="primary">LOC110990388</name>
</gene>
<keyword evidence="7" id="KW-0143">Chaperone</keyword>
<protein>
    <recommendedName>
        <fullName evidence="3">Tubulin-specific chaperone E</fullName>
    </recommendedName>
    <alternativeName>
        <fullName evidence="8">Tubulin-folding cofactor E</fullName>
    </alternativeName>
</protein>
<comment type="similarity">
    <text evidence="2">Belongs to the TBCE family.</text>
</comment>
<evidence type="ECO:0000256" key="8">
    <source>
        <dbReference type="ARBA" id="ARBA00030180"/>
    </source>
</evidence>
<evidence type="ECO:0000256" key="4">
    <source>
        <dbReference type="ARBA" id="ARBA00022490"/>
    </source>
</evidence>
<sequence>CPYFVILISSGIWLGVEWDNPERGKHDGSNNGVQYFQVSSPTGGSFIRPKKADFGVDFLAALRDRYVPDDAQTADIDEKELFVRGANNQITMVEVVGAVKVAKEQSTFASLKDVVLRDTKISRIGTTQLEKETPGITELDLSRNLLSSWQVVSELTSQLRKLKGLSVSENRLQIPSNPSSLASSFSNLQELFINYMNLTWPMVARCAPMWPSLKNLHLCFNRISSIDRLPPGTFETLELLNLEGNELSEWQHVMHLSHLPRLDTLILNSNSLTSVLFEDTQASCKTQHFLSLKSLSISDNLLSSWRDIAELEKLACLAELKIRRNPFMKDILAVDVRSQLIARLGGLKNCNGSTIVAAERKGSEIEYVNKTCKEWLASGGSRDSKKSDPSVEFLQVHPRYLKLIEKYGIPEESELVVKSHTLKDALIAVTIECPDDATKRTLTKKLPRTMELQKLRSLIYKLLKIDVSDQRLTYTSKKVPGQELELDNDMRELSFFAIESGDTILVRW</sequence>
<evidence type="ECO:0000259" key="10">
    <source>
        <dbReference type="PROSITE" id="PS50053"/>
    </source>
</evidence>
<keyword evidence="6" id="KW-0677">Repeat</keyword>
<dbReference type="PROSITE" id="PS50245">
    <property type="entry name" value="CAP_GLY_2"/>
    <property type="match status" value="1"/>
</dbReference>
<keyword evidence="4" id="KW-0963">Cytoplasm</keyword>
<dbReference type="PROSITE" id="PS51450">
    <property type="entry name" value="LRR"/>
    <property type="match status" value="2"/>
</dbReference>
<dbReference type="InterPro" id="IPR000938">
    <property type="entry name" value="CAP-Gly_domain"/>
</dbReference>
<proteinExistence type="inferred from homology"/>
<evidence type="ECO:0000256" key="7">
    <source>
        <dbReference type="ARBA" id="ARBA00023186"/>
    </source>
</evidence>
<dbReference type="PROSITE" id="PS00845">
    <property type="entry name" value="CAP_GLY_1"/>
    <property type="match status" value="1"/>
</dbReference>
<feature type="chain" id="PRO_5034572030" description="Tubulin-specific chaperone E" evidence="9">
    <location>
        <begin position="19"/>
        <end position="508"/>
    </location>
</feature>
<accession>A0A8B8A551</accession>
<dbReference type="PANTHER" id="PTHR22710:SF2">
    <property type="entry name" value="X-RAY RADIATION RESISTANCE-ASSOCIATED PROTEIN 1"/>
    <property type="match status" value="1"/>
</dbReference>
<evidence type="ECO:0000313" key="13">
    <source>
        <dbReference type="RefSeq" id="XP_022111066.1"/>
    </source>
</evidence>
<comment type="subcellular location">
    <subcellularLocation>
        <location evidence="1">Cytoplasm</location>
    </subcellularLocation>
</comment>
<dbReference type="Pfam" id="PF01302">
    <property type="entry name" value="CAP_GLY"/>
    <property type="match status" value="1"/>
</dbReference>
<evidence type="ECO:0000256" key="6">
    <source>
        <dbReference type="ARBA" id="ARBA00022737"/>
    </source>
</evidence>
<dbReference type="OrthoDB" id="5273213at2759"/>
<reference evidence="13" key="1">
    <citation type="submission" date="2025-08" db="UniProtKB">
        <authorList>
            <consortium name="RefSeq"/>
        </authorList>
    </citation>
    <scope>IDENTIFICATION</scope>
</reference>
<evidence type="ECO:0000256" key="9">
    <source>
        <dbReference type="SAM" id="SignalP"/>
    </source>
</evidence>
<dbReference type="GO" id="GO:0005737">
    <property type="term" value="C:cytoplasm"/>
    <property type="evidence" value="ECO:0007669"/>
    <property type="project" value="UniProtKB-SubCell"/>
</dbReference>
<dbReference type="SUPFAM" id="SSF52047">
    <property type="entry name" value="RNI-like"/>
    <property type="match status" value="1"/>
</dbReference>
<dbReference type="InterPro" id="IPR032675">
    <property type="entry name" value="LRR_dom_sf"/>
</dbReference>
<evidence type="ECO:0000259" key="11">
    <source>
        <dbReference type="PROSITE" id="PS50245"/>
    </source>
</evidence>
<dbReference type="OMA" id="SEESHMF"/>
<dbReference type="Pfam" id="PF13855">
    <property type="entry name" value="LRR_8"/>
    <property type="match status" value="1"/>
</dbReference>
<organism evidence="12 13">
    <name type="scientific">Acanthaster planci</name>
    <name type="common">Crown-of-thorns starfish</name>
    <dbReference type="NCBI Taxonomy" id="133434"/>
    <lineage>
        <taxon>Eukaryota</taxon>
        <taxon>Metazoa</taxon>
        <taxon>Echinodermata</taxon>
        <taxon>Eleutherozoa</taxon>
        <taxon>Asterozoa</taxon>
        <taxon>Asteroidea</taxon>
        <taxon>Valvatacea</taxon>
        <taxon>Valvatida</taxon>
        <taxon>Acanthasteridae</taxon>
        <taxon>Acanthaster</taxon>
    </lineage>
</organism>
<evidence type="ECO:0000256" key="2">
    <source>
        <dbReference type="ARBA" id="ARBA00006286"/>
    </source>
</evidence>
<dbReference type="GeneID" id="110990388"/>
<keyword evidence="9" id="KW-0732">Signal</keyword>
<feature type="signal peptide" evidence="9">
    <location>
        <begin position="1"/>
        <end position="18"/>
    </location>
</feature>
<dbReference type="GO" id="GO:0005634">
    <property type="term" value="C:nucleus"/>
    <property type="evidence" value="ECO:0007669"/>
    <property type="project" value="TreeGrafter"/>
</dbReference>
<keyword evidence="5" id="KW-0433">Leucine-rich repeat</keyword>
<dbReference type="CDD" id="cd17044">
    <property type="entry name" value="Ubl_TBCE"/>
    <property type="match status" value="1"/>
</dbReference>
<feature type="domain" description="CAP-Gly" evidence="11">
    <location>
        <begin position="11"/>
        <end position="48"/>
    </location>
</feature>
<dbReference type="Gene3D" id="3.80.10.10">
    <property type="entry name" value="Ribonuclease Inhibitor"/>
    <property type="match status" value="3"/>
</dbReference>
<dbReference type="CTD" id="6905"/>
<dbReference type="SUPFAM" id="SSF54236">
    <property type="entry name" value="Ubiquitin-like"/>
    <property type="match status" value="1"/>
</dbReference>
<evidence type="ECO:0000256" key="3">
    <source>
        <dbReference type="ARBA" id="ARBA00015004"/>
    </source>
</evidence>
<feature type="domain" description="Ubiquitin-like" evidence="10">
    <location>
        <begin position="427"/>
        <end position="506"/>
    </location>
</feature>
<dbReference type="InterPro" id="IPR001611">
    <property type="entry name" value="Leu-rich_rpt"/>
</dbReference>
<name>A0A8B8A551_ACAPL</name>
<dbReference type="Proteomes" id="UP000694845">
    <property type="component" value="Unplaced"/>
</dbReference>